<dbReference type="AlphaFoldDB" id="A0A2S6H8H4"/>
<keyword evidence="5" id="KW-1185">Reference proteome</keyword>
<dbReference type="PANTHER" id="PTHR43877:SF2">
    <property type="entry name" value="AMINOALKYLPHOSPHONATE N-ACETYLTRANSFERASE-RELATED"/>
    <property type="match status" value="1"/>
</dbReference>
<dbReference type="SUPFAM" id="SSF55729">
    <property type="entry name" value="Acyl-CoA N-acyltransferases (Nat)"/>
    <property type="match status" value="1"/>
</dbReference>
<dbReference type="PANTHER" id="PTHR43877">
    <property type="entry name" value="AMINOALKYLPHOSPHONATE N-ACETYLTRANSFERASE-RELATED-RELATED"/>
    <property type="match status" value="1"/>
</dbReference>
<evidence type="ECO:0000313" key="5">
    <source>
        <dbReference type="Proteomes" id="UP000238071"/>
    </source>
</evidence>
<dbReference type="GO" id="GO:0016747">
    <property type="term" value="F:acyltransferase activity, transferring groups other than amino-acyl groups"/>
    <property type="evidence" value="ECO:0007669"/>
    <property type="project" value="InterPro"/>
</dbReference>
<dbReference type="InterPro" id="IPR050832">
    <property type="entry name" value="Bact_Acetyltransf"/>
</dbReference>
<dbReference type="Pfam" id="PF13673">
    <property type="entry name" value="Acetyltransf_10"/>
    <property type="match status" value="1"/>
</dbReference>
<dbReference type="InterPro" id="IPR000182">
    <property type="entry name" value="GNAT_dom"/>
</dbReference>
<gene>
    <name evidence="4" type="ORF">B0F88_101324</name>
</gene>
<dbReference type="PROSITE" id="PS51186">
    <property type="entry name" value="GNAT"/>
    <property type="match status" value="1"/>
</dbReference>
<evidence type="ECO:0000259" key="3">
    <source>
        <dbReference type="PROSITE" id="PS51186"/>
    </source>
</evidence>
<evidence type="ECO:0000313" key="4">
    <source>
        <dbReference type="EMBL" id="PPK73792.1"/>
    </source>
</evidence>
<reference evidence="4 5" key="1">
    <citation type="submission" date="2018-02" db="EMBL/GenBank/DDBJ databases">
        <title>Subsurface microbial communities from deep shales in Ohio and West Virginia, USA.</title>
        <authorList>
            <person name="Wrighton K."/>
        </authorList>
    </citation>
    <scope>NUCLEOTIDE SEQUENCE [LARGE SCALE GENOMIC DNA]</scope>
    <source>
        <strain evidence="4 5">OWC-G53F</strain>
    </source>
</reference>
<dbReference type="GO" id="GO:0005840">
    <property type="term" value="C:ribosome"/>
    <property type="evidence" value="ECO:0007669"/>
    <property type="project" value="UniProtKB-KW"/>
</dbReference>
<keyword evidence="2" id="KW-0012">Acyltransferase</keyword>
<dbReference type="OrthoDB" id="119501at2"/>
<proteinExistence type="predicted"/>
<evidence type="ECO:0000256" key="1">
    <source>
        <dbReference type="ARBA" id="ARBA00022679"/>
    </source>
</evidence>
<protein>
    <submittedName>
        <fullName evidence="4">Ribosomal protein S18 acetylase RimI-like enzyme</fullName>
    </submittedName>
</protein>
<accession>A0A2S6H8H4</accession>
<comment type="caution">
    <text evidence="4">The sequence shown here is derived from an EMBL/GenBank/DDBJ whole genome shotgun (WGS) entry which is preliminary data.</text>
</comment>
<dbReference type="InterPro" id="IPR016181">
    <property type="entry name" value="Acyl_CoA_acyltransferase"/>
</dbReference>
<organism evidence="4 5">
    <name type="scientific">Methylobacter tundripaludum</name>
    <dbReference type="NCBI Taxonomy" id="173365"/>
    <lineage>
        <taxon>Bacteria</taxon>
        <taxon>Pseudomonadati</taxon>
        <taxon>Pseudomonadota</taxon>
        <taxon>Gammaproteobacteria</taxon>
        <taxon>Methylococcales</taxon>
        <taxon>Methylococcaceae</taxon>
        <taxon>Methylobacter</taxon>
    </lineage>
</organism>
<name>A0A2S6H8H4_9GAMM</name>
<dbReference type="Gene3D" id="3.40.630.30">
    <property type="match status" value="1"/>
</dbReference>
<keyword evidence="4" id="KW-0689">Ribosomal protein</keyword>
<sequence length="180" mass="19909">MRCGGDIALIYSMFRAEKHDAGPIAALVNSAYRGESSRQGWTTEDDLLAGLRTDTEEILRLISSEDSMFLLCKAEAELIGSVHLQKQAEQVCLGMLAVSPALQERDIGKQLLAAAELAAQETWAVNKAVMTVIACRNELIAFYQRRGYRRTGVSKAFPVNPGLWTPKVTDLRLEILEKIL</sequence>
<keyword evidence="1" id="KW-0808">Transferase</keyword>
<dbReference type="EMBL" id="PTIY01000001">
    <property type="protein sequence ID" value="PPK73792.1"/>
    <property type="molecule type" value="Genomic_DNA"/>
</dbReference>
<feature type="domain" description="N-acetyltransferase" evidence="3">
    <location>
        <begin position="12"/>
        <end position="170"/>
    </location>
</feature>
<keyword evidence="4" id="KW-0687">Ribonucleoprotein</keyword>
<dbReference type="Proteomes" id="UP000238071">
    <property type="component" value="Unassembled WGS sequence"/>
</dbReference>
<evidence type="ECO:0000256" key="2">
    <source>
        <dbReference type="ARBA" id="ARBA00023315"/>
    </source>
</evidence>